<reference evidence="1 2" key="1">
    <citation type="submission" date="2016-09" db="EMBL/GenBank/DDBJ databases">
        <title>Acidihalobacter prosperus V6 (DSM14174).</title>
        <authorList>
            <person name="Khaleque H.N."/>
            <person name="Ramsay J.P."/>
            <person name="Murphy R.J.T."/>
            <person name="Kaksonen A.H."/>
            <person name="Boxall N.J."/>
            <person name="Watkin E.L.J."/>
        </authorList>
    </citation>
    <scope>NUCLEOTIDE SEQUENCE [LARGE SCALE GENOMIC DNA]</scope>
    <source>
        <strain evidence="1 2">V6</strain>
    </source>
</reference>
<accession>A0A1D8K7E8</accession>
<name>A0A1D8K7E8_9GAMM</name>
<evidence type="ECO:0008006" key="3">
    <source>
        <dbReference type="Google" id="ProtNLM"/>
    </source>
</evidence>
<dbReference type="KEGG" id="aaeo:BJI67_07335"/>
<dbReference type="Proteomes" id="UP000095342">
    <property type="component" value="Chromosome"/>
</dbReference>
<protein>
    <recommendedName>
        <fullName evidence="3">Helix-turn-helix domain-containing protein</fullName>
    </recommendedName>
</protein>
<evidence type="ECO:0000313" key="1">
    <source>
        <dbReference type="EMBL" id="AOV16899.1"/>
    </source>
</evidence>
<gene>
    <name evidence="1" type="ORF">BJI67_07335</name>
</gene>
<evidence type="ECO:0000313" key="2">
    <source>
        <dbReference type="Proteomes" id="UP000095342"/>
    </source>
</evidence>
<dbReference type="AlphaFoldDB" id="A0A1D8K7E8"/>
<organism evidence="1 2">
    <name type="scientific">Acidihalobacter aeolianus</name>
    <dbReference type="NCBI Taxonomy" id="2792603"/>
    <lineage>
        <taxon>Bacteria</taxon>
        <taxon>Pseudomonadati</taxon>
        <taxon>Pseudomonadota</taxon>
        <taxon>Gammaproteobacteria</taxon>
        <taxon>Chromatiales</taxon>
        <taxon>Ectothiorhodospiraceae</taxon>
        <taxon>Acidihalobacter</taxon>
    </lineage>
</organism>
<dbReference type="EMBL" id="CP017448">
    <property type="protein sequence ID" value="AOV16899.1"/>
    <property type="molecule type" value="Genomic_DNA"/>
</dbReference>
<proteinExistence type="predicted"/>
<keyword evidence="2" id="KW-1185">Reference proteome</keyword>
<sequence length="68" mass="7535">MNTDKLLMPFAQAYKALSMPRPTAYKRAHAGKFPVPVHQINGRMMVRSADWAAFVQALDNDAFRVGGA</sequence>